<dbReference type="Proteomes" id="UP001174691">
    <property type="component" value="Unassembled WGS sequence"/>
</dbReference>
<comment type="caution">
    <text evidence="3">The sequence shown here is derived from an EMBL/GenBank/DDBJ whole genome shotgun (WGS) entry which is preliminary data.</text>
</comment>
<sequence>MAPGSAARNRASLVAAQAMPIIAEDDSVAPAVPKRSSSRRIAKPITPPPIYTYNYTPFSSRSPTNSTIPTTDSSNGTLPDRKPENNNAAIHRQEWLARRGGWYRILVIAFLLIALIVGLSVGLTLGLRKKSTSSITTPEELSSLFPAGNYTLTIALSSISTSCSSSPKTWRCYPYTLYSPSSPSSNSSSATFFWTISPKTSYSYAISSTPNPFAPNFSDLPLTIVDANQYTEHFTFNFSLSHSSIVDGALGPSDPSTTTCWFNSTVVAVTLWTRIKADYPDGIGGVSVPLNGTAGDGAFATWPYRVEFERDSDGNRGVYESV</sequence>
<feature type="transmembrane region" description="Helical" evidence="2">
    <location>
        <begin position="102"/>
        <end position="127"/>
    </location>
</feature>
<evidence type="ECO:0000256" key="2">
    <source>
        <dbReference type="SAM" id="Phobius"/>
    </source>
</evidence>
<keyword evidence="2" id="KW-0812">Transmembrane</keyword>
<keyword evidence="2" id="KW-0472">Membrane</keyword>
<evidence type="ECO:0000313" key="4">
    <source>
        <dbReference type="Proteomes" id="UP001174691"/>
    </source>
</evidence>
<protein>
    <recommendedName>
        <fullName evidence="5">Tat pathway signal sequence</fullName>
    </recommendedName>
</protein>
<organism evidence="3 4">
    <name type="scientific">Coniochaeta hoffmannii</name>
    <dbReference type="NCBI Taxonomy" id="91930"/>
    <lineage>
        <taxon>Eukaryota</taxon>
        <taxon>Fungi</taxon>
        <taxon>Dikarya</taxon>
        <taxon>Ascomycota</taxon>
        <taxon>Pezizomycotina</taxon>
        <taxon>Sordariomycetes</taxon>
        <taxon>Sordariomycetidae</taxon>
        <taxon>Coniochaetales</taxon>
        <taxon>Coniochaetaceae</taxon>
        <taxon>Coniochaeta</taxon>
    </lineage>
</organism>
<feature type="compositionally biased region" description="Polar residues" evidence="1">
    <location>
        <begin position="58"/>
        <end position="77"/>
    </location>
</feature>
<proteinExistence type="predicted"/>
<name>A0AA38RYA5_9PEZI</name>
<evidence type="ECO:0008006" key="5">
    <source>
        <dbReference type="Google" id="ProtNLM"/>
    </source>
</evidence>
<dbReference type="AlphaFoldDB" id="A0AA38RYA5"/>
<accession>A0AA38RYA5</accession>
<dbReference type="EMBL" id="JANBVN010000022">
    <property type="protein sequence ID" value="KAJ9161490.1"/>
    <property type="molecule type" value="Genomic_DNA"/>
</dbReference>
<evidence type="ECO:0000256" key="1">
    <source>
        <dbReference type="SAM" id="MobiDB-lite"/>
    </source>
</evidence>
<evidence type="ECO:0000313" key="3">
    <source>
        <dbReference type="EMBL" id="KAJ9161490.1"/>
    </source>
</evidence>
<feature type="region of interest" description="Disordered" evidence="1">
    <location>
        <begin position="54"/>
        <end position="85"/>
    </location>
</feature>
<gene>
    <name evidence="3" type="ORF">NKR19_g2210</name>
</gene>
<keyword evidence="4" id="KW-1185">Reference proteome</keyword>
<reference evidence="3" key="1">
    <citation type="submission" date="2022-07" db="EMBL/GenBank/DDBJ databases">
        <title>Fungi with potential for degradation of polypropylene.</title>
        <authorList>
            <person name="Gostincar C."/>
        </authorList>
    </citation>
    <scope>NUCLEOTIDE SEQUENCE</scope>
    <source>
        <strain evidence="3">EXF-13287</strain>
    </source>
</reference>
<keyword evidence="2" id="KW-1133">Transmembrane helix</keyword>